<protein>
    <submittedName>
        <fullName evidence="1">Uncharacterized protein</fullName>
    </submittedName>
</protein>
<comment type="caution">
    <text evidence="1">The sequence shown here is derived from an EMBL/GenBank/DDBJ whole genome shotgun (WGS) entry which is preliminary data.</text>
</comment>
<evidence type="ECO:0000313" key="1">
    <source>
        <dbReference type="EMBL" id="MEQ2288785.1"/>
    </source>
</evidence>
<proteinExistence type="predicted"/>
<gene>
    <name evidence="1" type="ORF">AMECASPLE_026343</name>
</gene>
<keyword evidence="2" id="KW-1185">Reference proteome</keyword>
<accession>A0ABV0Y5G6</accession>
<organism evidence="1 2">
    <name type="scientific">Ameca splendens</name>
    <dbReference type="NCBI Taxonomy" id="208324"/>
    <lineage>
        <taxon>Eukaryota</taxon>
        <taxon>Metazoa</taxon>
        <taxon>Chordata</taxon>
        <taxon>Craniata</taxon>
        <taxon>Vertebrata</taxon>
        <taxon>Euteleostomi</taxon>
        <taxon>Actinopterygii</taxon>
        <taxon>Neopterygii</taxon>
        <taxon>Teleostei</taxon>
        <taxon>Neoteleostei</taxon>
        <taxon>Acanthomorphata</taxon>
        <taxon>Ovalentaria</taxon>
        <taxon>Atherinomorphae</taxon>
        <taxon>Cyprinodontiformes</taxon>
        <taxon>Goodeidae</taxon>
        <taxon>Ameca</taxon>
    </lineage>
</organism>
<dbReference type="Proteomes" id="UP001469553">
    <property type="component" value="Unassembled WGS sequence"/>
</dbReference>
<dbReference type="EMBL" id="JAHRIP010021491">
    <property type="protein sequence ID" value="MEQ2288785.1"/>
    <property type="molecule type" value="Genomic_DNA"/>
</dbReference>
<name>A0ABV0Y5G6_9TELE</name>
<sequence>MTEEQRHVDQAGERLIGFRAGEELFRRYSHLLSSSSSSWENLEVANLMLHWLEVLGGLLPPESPKSWDGGEREAESCGQDQFSVCSHYWRSGHRGPTGSIPGSCSCSGGA</sequence>
<evidence type="ECO:0000313" key="2">
    <source>
        <dbReference type="Proteomes" id="UP001469553"/>
    </source>
</evidence>
<reference evidence="1 2" key="1">
    <citation type="submission" date="2021-06" db="EMBL/GenBank/DDBJ databases">
        <authorList>
            <person name="Palmer J.M."/>
        </authorList>
    </citation>
    <scope>NUCLEOTIDE SEQUENCE [LARGE SCALE GENOMIC DNA]</scope>
    <source>
        <strain evidence="1 2">AS_MEX2019</strain>
        <tissue evidence="1">Muscle</tissue>
    </source>
</reference>